<dbReference type="InterPro" id="IPR003825">
    <property type="entry name" value="Colicin-V_CvpA"/>
</dbReference>
<dbReference type="EMBL" id="MFQB01000055">
    <property type="protein sequence ID" value="OGH64609.1"/>
    <property type="molecule type" value="Genomic_DNA"/>
</dbReference>
<comment type="caution">
    <text evidence="6">The sequence shown here is derived from an EMBL/GenBank/DDBJ whole genome shotgun (WGS) entry which is preliminary data.</text>
</comment>
<gene>
    <name evidence="6" type="ORF">A3J66_00740</name>
</gene>
<dbReference type="PANTHER" id="PTHR37306">
    <property type="entry name" value="COLICIN V PRODUCTION PROTEIN"/>
    <property type="match status" value="1"/>
</dbReference>
<accession>A0A1F6LZ10</accession>
<keyword evidence="4 5" id="KW-0472">Membrane</keyword>
<proteinExistence type="predicted"/>
<evidence type="ECO:0000313" key="6">
    <source>
        <dbReference type="EMBL" id="OGH64609.1"/>
    </source>
</evidence>
<keyword evidence="3 5" id="KW-1133">Transmembrane helix</keyword>
<dbReference type="GO" id="GO:0016020">
    <property type="term" value="C:membrane"/>
    <property type="evidence" value="ECO:0007669"/>
    <property type="project" value="UniProtKB-SubCell"/>
</dbReference>
<name>A0A1F6LZ10_9BACT</name>
<evidence type="ECO:0000256" key="5">
    <source>
        <dbReference type="SAM" id="Phobius"/>
    </source>
</evidence>
<comment type="subcellular location">
    <subcellularLocation>
        <location evidence="1">Membrane</location>
        <topology evidence="1">Multi-pass membrane protein</topology>
    </subcellularLocation>
</comment>
<dbReference type="GO" id="GO:0009403">
    <property type="term" value="P:toxin biosynthetic process"/>
    <property type="evidence" value="ECO:0007669"/>
    <property type="project" value="InterPro"/>
</dbReference>
<evidence type="ECO:0008006" key="8">
    <source>
        <dbReference type="Google" id="ProtNLM"/>
    </source>
</evidence>
<evidence type="ECO:0000256" key="4">
    <source>
        <dbReference type="ARBA" id="ARBA00023136"/>
    </source>
</evidence>
<keyword evidence="2 5" id="KW-0812">Transmembrane</keyword>
<evidence type="ECO:0000313" key="7">
    <source>
        <dbReference type="Proteomes" id="UP000176282"/>
    </source>
</evidence>
<dbReference type="AlphaFoldDB" id="A0A1F6LZ10"/>
<dbReference type="Pfam" id="PF02674">
    <property type="entry name" value="Colicin_V"/>
    <property type="match status" value="1"/>
</dbReference>
<reference evidence="6 7" key="1">
    <citation type="journal article" date="2016" name="Nat. Commun.">
        <title>Thousands of microbial genomes shed light on interconnected biogeochemical processes in an aquifer system.</title>
        <authorList>
            <person name="Anantharaman K."/>
            <person name="Brown C.T."/>
            <person name="Hug L.A."/>
            <person name="Sharon I."/>
            <person name="Castelle C.J."/>
            <person name="Probst A.J."/>
            <person name="Thomas B.C."/>
            <person name="Singh A."/>
            <person name="Wilkins M.J."/>
            <person name="Karaoz U."/>
            <person name="Brodie E.L."/>
            <person name="Williams K.H."/>
            <person name="Hubbard S.S."/>
            <person name="Banfield J.F."/>
        </authorList>
    </citation>
    <scope>NUCLEOTIDE SEQUENCE [LARGE SCALE GENOMIC DNA]</scope>
</reference>
<feature type="transmembrane region" description="Helical" evidence="5">
    <location>
        <begin position="6"/>
        <end position="25"/>
    </location>
</feature>
<evidence type="ECO:0000256" key="3">
    <source>
        <dbReference type="ARBA" id="ARBA00022989"/>
    </source>
</evidence>
<organism evidence="6 7">
    <name type="scientific">Candidatus Magasanikbacteria bacterium RIFCSPHIGHO2_02_FULL_47_14</name>
    <dbReference type="NCBI Taxonomy" id="1798680"/>
    <lineage>
        <taxon>Bacteria</taxon>
        <taxon>Candidatus Magasanikiibacteriota</taxon>
    </lineage>
</organism>
<feature type="transmembrane region" description="Helical" evidence="5">
    <location>
        <begin position="65"/>
        <end position="85"/>
    </location>
</feature>
<feature type="transmembrane region" description="Helical" evidence="5">
    <location>
        <begin position="105"/>
        <end position="126"/>
    </location>
</feature>
<protein>
    <recommendedName>
        <fullName evidence="8">Colicin V production protein</fullName>
    </recommendedName>
</protein>
<dbReference type="STRING" id="1798680.A3J66_00740"/>
<dbReference type="PANTHER" id="PTHR37306:SF1">
    <property type="entry name" value="COLICIN V PRODUCTION PROTEIN"/>
    <property type="match status" value="1"/>
</dbReference>
<evidence type="ECO:0000256" key="1">
    <source>
        <dbReference type="ARBA" id="ARBA00004141"/>
    </source>
</evidence>
<dbReference type="Proteomes" id="UP000176282">
    <property type="component" value="Unassembled WGS sequence"/>
</dbReference>
<sequence>MSFVDVVLLIIVGGFGLFGLWFGFIHTLGSLLGTVFGVYVATRYYEPVAQWLVQHTGWGQNLSRVLVFAISFIILNRLVGLVFWLLDKVFSLVTRLPFINSLNRIGGLVFGVVEGLISVGFIIYFLERFPISERISHALALSVVAPFARDSIAVLLPLVPDALRLIRATFDYVESVVR</sequence>
<evidence type="ECO:0000256" key="2">
    <source>
        <dbReference type="ARBA" id="ARBA00022692"/>
    </source>
</evidence>